<proteinExistence type="predicted"/>
<organism evidence="2 3">
    <name type="scientific">Steinernema glaseri</name>
    <dbReference type="NCBI Taxonomy" id="37863"/>
    <lineage>
        <taxon>Eukaryota</taxon>
        <taxon>Metazoa</taxon>
        <taxon>Ecdysozoa</taxon>
        <taxon>Nematoda</taxon>
        <taxon>Chromadorea</taxon>
        <taxon>Rhabditida</taxon>
        <taxon>Tylenchina</taxon>
        <taxon>Panagrolaimomorpha</taxon>
        <taxon>Strongyloidoidea</taxon>
        <taxon>Steinernematidae</taxon>
        <taxon>Steinernema</taxon>
    </lineage>
</organism>
<accession>A0A1I7YMX0</accession>
<protein>
    <submittedName>
        <fullName evidence="3">FH2 domain-containing protein</fullName>
    </submittedName>
</protein>
<evidence type="ECO:0000313" key="2">
    <source>
        <dbReference type="Proteomes" id="UP000095287"/>
    </source>
</evidence>
<dbReference type="AlphaFoldDB" id="A0A1I7YMX0"/>
<dbReference type="WBParaSite" id="L893_g17718.t1">
    <property type="protein sequence ID" value="L893_g17718.t1"/>
    <property type="gene ID" value="L893_g17718"/>
</dbReference>
<dbReference type="Proteomes" id="UP000095287">
    <property type="component" value="Unplaced"/>
</dbReference>
<evidence type="ECO:0000313" key="3">
    <source>
        <dbReference type="WBParaSite" id="L893_g17718.t1"/>
    </source>
</evidence>
<feature type="compositionally biased region" description="Polar residues" evidence="1">
    <location>
        <begin position="69"/>
        <end position="78"/>
    </location>
</feature>
<evidence type="ECO:0000256" key="1">
    <source>
        <dbReference type="SAM" id="MobiDB-lite"/>
    </source>
</evidence>
<feature type="compositionally biased region" description="Polar residues" evidence="1">
    <location>
        <begin position="50"/>
        <end position="62"/>
    </location>
</feature>
<sequence length="236" mass="26205">MIEFTIVHYFTKFNTGDPEILRSEKERLRNILRKLPKESMMSVGSRHYNRPNTLDNHRTSSSLKKHSTAGGTSRGVTSNGLVRFEGRILRMAPLGPTGRRQVLYEAAEVGVHPKAPTDPSAVTTSQRPPLLHAGLPEGLHRLARLPLDDRPRPHDGPVRLVRELDERHRPDQPHRAPDHLRRGGHHLLQLLREPTVRPGQVGLGLLRVSASCVRCVGAVAGGAFPSAYENNIGDDE</sequence>
<keyword evidence="2" id="KW-1185">Reference proteome</keyword>
<name>A0A1I7YMX0_9BILA</name>
<feature type="region of interest" description="Disordered" evidence="1">
    <location>
        <begin position="40"/>
        <end position="78"/>
    </location>
</feature>
<reference evidence="3" key="1">
    <citation type="submission" date="2016-11" db="UniProtKB">
        <authorList>
            <consortium name="WormBaseParasite"/>
        </authorList>
    </citation>
    <scope>IDENTIFICATION</scope>
</reference>